<organism evidence="9 10">
    <name type="scientific">Janthinobacterium lividum</name>
    <dbReference type="NCBI Taxonomy" id="29581"/>
    <lineage>
        <taxon>Bacteria</taxon>
        <taxon>Pseudomonadati</taxon>
        <taxon>Pseudomonadota</taxon>
        <taxon>Betaproteobacteria</taxon>
        <taxon>Burkholderiales</taxon>
        <taxon>Oxalobacteraceae</taxon>
        <taxon>Janthinobacterium</taxon>
    </lineage>
</organism>
<dbReference type="InterPro" id="IPR032466">
    <property type="entry name" value="Metal_Hydrolase"/>
</dbReference>
<dbReference type="GO" id="GO:0043103">
    <property type="term" value="P:hypoxanthine salvage"/>
    <property type="evidence" value="ECO:0007669"/>
    <property type="project" value="TreeGrafter"/>
</dbReference>
<accession>A0A1E8PRF4</accession>
<feature type="chain" id="PRO_5009214598" description="adenosine deaminase" evidence="7">
    <location>
        <begin position="23"/>
        <end position="500"/>
    </location>
</feature>
<feature type="domain" description="Adenosine deaminase" evidence="8">
    <location>
        <begin position="250"/>
        <end position="478"/>
    </location>
</feature>
<dbReference type="SUPFAM" id="SSF51556">
    <property type="entry name" value="Metallo-dependent hydrolases"/>
    <property type="match status" value="1"/>
</dbReference>
<dbReference type="EMBL" id="MAQB02000001">
    <property type="protein sequence ID" value="OFJ48324.1"/>
    <property type="molecule type" value="Genomic_DNA"/>
</dbReference>
<dbReference type="GO" id="GO:0046103">
    <property type="term" value="P:inosine biosynthetic process"/>
    <property type="evidence" value="ECO:0007669"/>
    <property type="project" value="TreeGrafter"/>
</dbReference>
<dbReference type="GO" id="GO:0004000">
    <property type="term" value="F:adenosine deaminase activity"/>
    <property type="evidence" value="ECO:0007669"/>
    <property type="project" value="TreeGrafter"/>
</dbReference>
<dbReference type="PANTHER" id="PTHR11409">
    <property type="entry name" value="ADENOSINE DEAMINASE"/>
    <property type="match status" value="1"/>
</dbReference>
<dbReference type="InterPro" id="IPR001365">
    <property type="entry name" value="A_deaminase_dom"/>
</dbReference>
<proteinExistence type="inferred from homology"/>
<dbReference type="AlphaFoldDB" id="A0A1E8PRF4"/>
<dbReference type="InterPro" id="IPR006330">
    <property type="entry name" value="Ado/ade_deaminase"/>
</dbReference>
<dbReference type="EC" id="3.5.4.4" evidence="3"/>
<dbReference type="GO" id="GO:0046872">
    <property type="term" value="F:metal ion binding"/>
    <property type="evidence" value="ECO:0007669"/>
    <property type="project" value="UniProtKB-KW"/>
</dbReference>
<dbReference type="Pfam" id="PF00962">
    <property type="entry name" value="A_deaminase"/>
    <property type="match status" value="1"/>
</dbReference>
<sequence length="500" mass="54918">MHKKLIGLALGAALALTGTAQAAKAVATPSANEAATARHFAALLAGAQPKTAELSLFFSMMPKGGDLHHHYSGAIYAEQFLDWVDKENYCVNKTTYRIESNKDVVAAERAKPSAQRGCLSSEEVYADAGLYAQLLQRWSTKDFYNHGAIQTPPDRTFFDTFGYFGPVASSNTADGLKTLKQRAIAENLSYIETIFELSPFVQNVQFDQQVLTPGLQPAALQAVLANWTQSLEQDASFQKSITAYSDNVNASSAGIDDANFTMRYQAYVLRFLSPSQVYSSMLAAFKAASLNRLLVGVNIVGQESVNVSMRDYSLHMEMFKFLKAKYPHVKIALHAGELALGMVPPEGMAFHIAEAVDVAGADRIGHGMDIAYERNALATMQKMRERGIPVEVNLTSNDYILGIKGQAHPITLYRKYGVPFVISTDDAGVSRNTLSNEYVLFASQYKTNYAEIKKLSYNSLRYSFLAQADKQRLLKALDARFTRFEADIAAAEKAGKLGKP</sequence>
<reference evidence="9 10" key="1">
    <citation type="submission" date="2016-10" db="EMBL/GenBank/DDBJ databases">
        <title>Updated version of Genome Assembly of Janthinobacterium lividum ERGS5:01.</title>
        <authorList>
            <person name="Kumar R."/>
            <person name="Acharya V."/>
            <person name="Singh D."/>
        </authorList>
    </citation>
    <scope>NUCLEOTIDE SEQUENCE [LARGE SCALE GENOMIC DNA]</scope>
    <source>
        <strain evidence="9 10">ERGS5:01</strain>
    </source>
</reference>
<evidence type="ECO:0000256" key="6">
    <source>
        <dbReference type="ARBA" id="ARBA00022833"/>
    </source>
</evidence>
<evidence type="ECO:0000313" key="9">
    <source>
        <dbReference type="EMBL" id="OFJ48324.1"/>
    </source>
</evidence>
<comment type="caution">
    <text evidence="9">The sequence shown here is derived from an EMBL/GenBank/DDBJ whole genome shotgun (WGS) entry which is preliminary data.</text>
</comment>
<keyword evidence="7" id="KW-0732">Signal</keyword>
<feature type="signal peptide" evidence="7">
    <location>
        <begin position="1"/>
        <end position="22"/>
    </location>
</feature>
<evidence type="ECO:0000259" key="8">
    <source>
        <dbReference type="Pfam" id="PF00962"/>
    </source>
</evidence>
<evidence type="ECO:0000256" key="3">
    <source>
        <dbReference type="ARBA" id="ARBA00012784"/>
    </source>
</evidence>
<dbReference type="Proteomes" id="UP000092634">
    <property type="component" value="Unassembled WGS sequence"/>
</dbReference>
<gene>
    <name evidence="9" type="ORF">BA896_004430</name>
</gene>
<keyword evidence="6" id="KW-0862">Zinc</keyword>
<dbReference type="PANTHER" id="PTHR11409:SF43">
    <property type="entry name" value="ADENOSINE DEAMINASE"/>
    <property type="match status" value="1"/>
</dbReference>
<evidence type="ECO:0000313" key="10">
    <source>
        <dbReference type="Proteomes" id="UP000092634"/>
    </source>
</evidence>
<evidence type="ECO:0000256" key="5">
    <source>
        <dbReference type="ARBA" id="ARBA00022801"/>
    </source>
</evidence>
<evidence type="ECO:0000256" key="4">
    <source>
        <dbReference type="ARBA" id="ARBA00022723"/>
    </source>
</evidence>
<dbReference type="Gene3D" id="3.20.20.140">
    <property type="entry name" value="Metal-dependent hydrolases"/>
    <property type="match status" value="1"/>
</dbReference>
<name>A0A1E8PRF4_9BURK</name>
<dbReference type="GO" id="GO:0005829">
    <property type="term" value="C:cytosol"/>
    <property type="evidence" value="ECO:0007669"/>
    <property type="project" value="TreeGrafter"/>
</dbReference>
<evidence type="ECO:0000256" key="1">
    <source>
        <dbReference type="ARBA" id="ARBA00001947"/>
    </source>
</evidence>
<evidence type="ECO:0000256" key="7">
    <source>
        <dbReference type="SAM" id="SignalP"/>
    </source>
</evidence>
<protein>
    <recommendedName>
        <fullName evidence="3">adenosine deaminase</fullName>
        <ecNumber evidence="3">3.5.4.4</ecNumber>
    </recommendedName>
</protein>
<evidence type="ECO:0000256" key="2">
    <source>
        <dbReference type="ARBA" id="ARBA00006676"/>
    </source>
</evidence>
<keyword evidence="5" id="KW-0378">Hydrolase</keyword>
<comment type="cofactor">
    <cofactor evidence="1">
        <name>Zn(2+)</name>
        <dbReference type="ChEBI" id="CHEBI:29105"/>
    </cofactor>
</comment>
<dbReference type="GO" id="GO:0006154">
    <property type="term" value="P:adenosine catabolic process"/>
    <property type="evidence" value="ECO:0007669"/>
    <property type="project" value="TreeGrafter"/>
</dbReference>
<comment type="similarity">
    <text evidence="2">Belongs to the metallo-dependent hydrolases superfamily. Adenosine and AMP deaminases family.</text>
</comment>
<keyword evidence="4" id="KW-0479">Metal-binding</keyword>